<dbReference type="KEGG" id="pmrn:116957815"/>
<dbReference type="Pfam" id="PF04201">
    <property type="entry name" value="TPD52"/>
    <property type="match status" value="1"/>
</dbReference>
<evidence type="ECO:0000313" key="5">
    <source>
        <dbReference type="Proteomes" id="UP001318040"/>
    </source>
</evidence>
<feature type="compositionally biased region" description="Basic and acidic residues" evidence="4">
    <location>
        <begin position="20"/>
        <end position="36"/>
    </location>
</feature>
<organism evidence="5 6">
    <name type="scientific">Petromyzon marinus</name>
    <name type="common">Sea lamprey</name>
    <dbReference type="NCBI Taxonomy" id="7757"/>
    <lineage>
        <taxon>Eukaryota</taxon>
        <taxon>Metazoa</taxon>
        <taxon>Chordata</taxon>
        <taxon>Craniata</taxon>
        <taxon>Vertebrata</taxon>
        <taxon>Cyclostomata</taxon>
        <taxon>Hyperoartia</taxon>
        <taxon>Petromyzontiformes</taxon>
        <taxon>Petromyzontidae</taxon>
        <taxon>Petromyzon</taxon>
    </lineage>
</organism>
<keyword evidence="2 3" id="KW-0175">Coiled coil</keyword>
<feature type="region of interest" description="Disordered" evidence="4">
    <location>
        <begin position="1"/>
        <end position="40"/>
    </location>
</feature>
<gene>
    <name evidence="6" type="primary">LOC116957815</name>
</gene>
<evidence type="ECO:0000256" key="1">
    <source>
        <dbReference type="ARBA" id="ARBA00005702"/>
    </source>
</evidence>
<evidence type="ECO:0000313" key="6">
    <source>
        <dbReference type="RefSeq" id="XP_032836093.1"/>
    </source>
</evidence>
<comment type="similarity">
    <text evidence="1">Belongs to the TPD52 family.</text>
</comment>
<reference evidence="6" key="1">
    <citation type="submission" date="2025-08" db="UniProtKB">
        <authorList>
            <consortium name="RefSeq"/>
        </authorList>
    </citation>
    <scope>IDENTIFICATION</scope>
    <source>
        <tissue evidence="6">Sperm</tissue>
    </source>
</reference>
<evidence type="ECO:0000256" key="3">
    <source>
        <dbReference type="SAM" id="Coils"/>
    </source>
</evidence>
<dbReference type="AlphaFoldDB" id="A0AAJ7XJZ9"/>
<dbReference type="PANTHER" id="PTHR19307:SF14">
    <property type="entry name" value="TUMOR PROTEIN D52"/>
    <property type="match status" value="1"/>
</dbReference>
<accession>A0AAJ7XJZ9</accession>
<dbReference type="PANTHER" id="PTHR19307">
    <property type="entry name" value="TUMOR PROTEIN D52"/>
    <property type="match status" value="1"/>
</dbReference>
<keyword evidence="5" id="KW-1185">Reference proteome</keyword>
<evidence type="ECO:0000256" key="4">
    <source>
        <dbReference type="SAM" id="MobiDB-lite"/>
    </source>
</evidence>
<name>A0AAJ7XJZ9_PETMA</name>
<dbReference type="GO" id="GO:0005737">
    <property type="term" value="C:cytoplasm"/>
    <property type="evidence" value="ECO:0007669"/>
    <property type="project" value="TreeGrafter"/>
</dbReference>
<sequence length="245" mass="26233">MEAAEQDVSLGSPNKFVSPEGKEGERGPQVCDEGRGDALSGGEVATTMTLTEEEREQLTLELAKVEEEVATLRQVLLAKEQRVWSIKRSLGMTPLSWQTVSGLMQDVQASTAYKRTTETLSTAGQKTTSAISTVGSALTRRLGDVNIFRAMPFSYTIRPSISMPAIRNSPTFKSLEEKVESTVSTIKARVSRSSSRSGSISEGLGATDIIQEAEEAEEEGLKLPVVPVGTGGPGATDRTVENVPL</sequence>
<proteinExistence type="inferred from homology"/>
<dbReference type="InterPro" id="IPR007327">
    <property type="entry name" value="TPD52"/>
</dbReference>
<dbReference type="RefSeq" id="XP_032836093.1">
    <property type="nucleotide sequence ID" value="XM_032980202.1"/>
</dbReference>
<feature type="region of interest" description="Disordered" evidence="4">
    <location>
        <begin position="216"/>
        <end position="245"/>
    </location>
</feature>
<dbReference type="Proteomes" id="UP001318040">
    <property type="component" value="Chromosome 43"/>
</dbReference>
<feature type="coiled-coil region" evidence="3">
    <location>
        <begin position="48"/>
        <end position="82"/>
    </location>
</feature>
<dbReference type="GeneID" id="116957815"/>
<evidence type="ECO:0000256" key="2">
    <source>
        <dbReference type="ARBA" id="ARBA00023054"/>
    </source>
</evidence>
<protein>
    <submittedName>
        <fullName evidence="6">Tumor protein D53 homolog isoform X1</fullName>
    </submittedName>
</protein>